<dbReference type="GO" id="GO:0005524">
    <property type="term" value="F:ATP binding"/>
    <property type="evidence" value="ECO:0007669"/>
    <property type="project" value="UniProtKB-KW"/>
</dbReference>
<evidence type="ECO:0000313" key="11">
    <source>
        <dbReference type="Proteomes" id="UP000286848"/>
    </source>
</evidence>
<keyword evidence="3" id="KW-0813">Transport</keyword>
<gene>
    <name evidence="10" type="primary">ecfA</name>
    <name evidence="10" type="ORF">LFYK43_11520</name>
</gene>
<evidence type="ECO:0000256" key="4">
    <source>
        <dbReference type="ARBA" id="ARBA00022475"/>
    </source>
</evidence>
<feature type="domain" description="ABC transporter" evidence="9">
    <location>
        <begin position="258"/>
        <end position="474"/>
    </location>
</feature>
<protein>
    <submittedName>
        <fullName evidence="10">Energy-coupling factor transporter ATP-binding protein</fullName>
    </submittedName>
</protein>
<evidence type="ECO:0000313" key="10">
    <source>
        <dbReference type="EMBL" id="GBG94693.1"/>
    </source>
</evidence>
<dbReference type="InterPro" id="IPR015856">
    <property type="entry name" value="ABC_transpr_CbiO/EcfA_su"/>
</dbReference>
<dbReference type="PROSITE" id="PS00211">
    <property type="entry name" value="ABC_TRANSPORTER_1"/>
    <property type="match status" value="1"/>
</dbReference>
<keyword evidence="7" id="KW-1278">Translocase</keyword>
<keyword evidence="8" id="KW-0472">Membrane</keyword>
<dbReference type="SMART" id="SM00382">
    <property type="entry name" value="AAA"/>
    <property type="match status" value="2"/>
</dbReference>
<dbReference type="Pfam" id="PF00005">
    <property type="entry name" value="ABC_tran"/>
    <property type="match status" value="2"/>
</dbReference>
<keyword evidence="5" id="KW-0547">Nucleotide-binding</keyword>
<keyword evidence="6 10" id="KW-0067">ATP-binding</keyword>
<organism evidence="10 11">
    <name type="scientific">Ligilactobacillus salitolerans</name>
    <dbReference type="NCBI Taxonomy" id="1808352"/>
    <lineage>
        <taxon>Bacteria</taxon>
        <taxon>Bacillati</taxon>
        <taxon>Bacillota</taxon>
        <taxon>Bacilli</taxon>
        <taxon>Lactobacillales</taxon>
        <taxon>Lactobacillaceae</taxon>
        <taxon>Ligilactobacillus</taxon>
    </lineage>
</organism>
<dbReference type="InterPro" id="IPR003439">
    <property type="entry name" value="ABC_transporter-like_ATP-bd"/>
</dbReference>
<dbReference type="SUPFAM" id="SSF52540">
    <property type="entry name" value="P-loop containing nucleoside triphosphate hydrolases"/>
    <property type="match status" value="2"/>
</dbReference>
<keyword evidence="4" id="KW-1003">Cell membrane</keyword>
<comment type="subcellular location">
    <subcellularLocation>
        <location evidence="1">Cell membrane</location>
        <topology evidence="1">Peripheral membrane protein</topology>
    </subcellularLocation>
</comment>
<dbReference type="GO" id="GO:0016887">
    <property type="term" value="F:ATP hydrolysis activity"/>
    <property type="evidence" value="ECO:0007669"/>
    <property type="project" value="InterPro"/>
</dbReference>
<dbReference type="EMBL" id="BFFP01000016">
    <property type="protein sequence ID" value="GBG94693.1"/>
    <property type="molecule type" value="Genomic_DNA"/>
</dbReference>
<dbReference type="AlphaFoldDB" id="A0A401IT18"/>
<evidence type="ECO:0000256" key="5">
    <source>
        <dbReference type="ARBA" id="ARBA00022741"/>
    </source>
</evidence>
<dbReference type="InterPro" id="IPR027417">
    <property type="entry name" value="P-loop_NTPase"/>
</dbReference>
<reference evidence="11" key="1">
    <citation type="journal article" date="2019" name="Int. J. Syst. Evol. Microbiol.">
        <title>Lactobacillus salitolerans sp. nov., a novel lactic acid bacterium isolated from spent mushroom substrates.</title>
        <authorList>
            <person name="Tohno M."/>
            <person name="Tanizawa Y."/>
            <person name="Kojima Y."/>
            <person name="Sakamoto M."/>
            <person name="Nakamura Y."/>
            <person name="Ohkuma M."/>
            <person name="Kobayashi H."/>
        </authorList>
    </citation>
    <scope>NUCLEOTIDE SEQUENCE [LARGE SCALE GENOMIC DNA]</scope>
    <source>
        <strain evidence="11">YK43</strain>
    </source>
</reference>
<dbReference type="PANTHER" id="PTHR43553:SF27">
    <property type="entry name" value="ENERGY-COUPLING FACTOR TRANSPORTER ATP-BINDING PROTEIN ECFA2"/>
    <property type="match status" value="1"/>
</dbReference>
<keyword evidence="11" id="KW-1185">Reference proteome</keyword>
<evidence type="ECO:0000256" key="3">
    <source>
        <dbReference type="ARBA" id="ARBA00022448"/>
    </source>
</evidence>
<dbReference type="GO" id="GO:0043190">
    <property type="term" value="C:ATP-binding cassette (ABC) transporter complex"/>
    <property type="evidence" value="ECO:0007669"/>
    <property type="project" value="TreeGrafter"/>
</dbReference>
<feature type="domain" description="ABC transporter" evidence="9">
    <location>
        <begin position="4"/>
        <end position="244"/>
    </location>
</feature>
<evidence type="ECO:0000256" key="8">
    <source>
        <dbReference type="ARBA" id="ARBA00023136"/>
    </source>
</evidence>
<name>A0A401IT18_9LACO</name>
<comment type="caution">
    <text evidence="10">The sequence shown here is derived from an EMBL/GenBank/DDBJ whole genome shotgun (WGS) entry which is preliminary data.</text>
</comment>
<sequence>MSYIDVTDLTFSYVQGGQQILQDQQLRFDQGTFNVLTGPSGSGKSTFLRLLCGLFPQFTGHLLAGKILLDGQDVGQMSVTQRARKIALLFQVPSEQFAMPTPREELVFTLENLRTDPAEIPTRLERVLAFTGTTQFADRKFTTLSGGEQQRAALSVILALDADIILLDEPFANVDPQTRAFLLKRLAALVSEQGKTVIISDHDLTDYQFVADYLYVLDPAKKQIHLADPAERAQRFKAFDQQKHQAVAVDLPQKDGPVEFALHDFATGYQQNLLSQKQFQLFQGHLTVFTGPNGVGKSTLFNAIAKLQGYRGSLTWHEQEIAKLKAKHYNRKVALVFQNPVSQFMQVTVKEELELSLKNRLANGWTKDQVQAALVDLDLAGRQEQVVYQLSEGQKRKLQILLMLLLGVPTLLLDEPLTGLDLVSANKIMGYLQRAVKTEGKTVIMISHQLTNLAQYADYHIKLDHKELSYEATL</sequence>
<dbReference type="Proteomes" id="UP000286848">
    <property type="component" value="Unassembled WGS sequence"/>
</dbReference>
<evidence type="ECO:0000259" key="9">
    <source>
        <dbReference type="PROSITE" id="PS50893"/>
    </source>
</evidence>
<dbReference type="RefSeq" id="WP_124976336.1">
    <property type="nucleotide sequence ID" value="NZ_BFFP01000016.1"/>
</dbReference>
<dbReference type="InterPro" id="IPR003593">
    <property type="entry name" value="AAA+_ATPase"/>
</dbReference>
<dbReference type="CDD" id="cd03225">
    <property type="entry name" value="ABC_cobalt_CbiO_domain1"/>
    <property type="match status" value="2"/>
</dbReference>
<evidence type="ECO:0000256" key="2">
    <source>
        <dbReference type="ARBA" id="ARBA00005417"/>
    </source>
</evidence>
<dbReference type="OrthoDB" id="501320at2"/>
<accession>A0A401IT18</accession>
<proteinExistence type="inferred from homology"/>
<evidence type="ECO:0000256" key="7">
    <source>
        <dbReference type="ARBA" id="ARBA00022967"/>
    </source>
</evidence>
<dbReference type="PANTHER" id="PTHR43553">
    <property type="entry name" value="HEAVY METAL TRANSPORTER"/>
    <property type="match status" value="1"/>
</dbReference>
<dbReference type="InterPro" id="IPR017871">
    <property type="entry name" value="ABC_transporter-like_CS"/>
</dbReference>
<dbReference type="PROSITE" id="PS50893">
    <property type="entry name" value="ABC_TRANSPORTER_2"/>
    <property type="match status" value="2"/>
</dbReference>
<dbReference type="InterPro" id="IPR050095">
    <property type="entry name" value="ECF_ABC_transporter_ATP-bd"/>
</dbReference>
<evidence type="ECO:0000256" key="1">
    <source>
        <dbReference type="ARBA" id="ARBA00004202"/>
    </source>
</evidence>
<dbReference type="GO" id="GO:0042626">
    <property type="term" value="F:ATPase-coupled transmembrane transporter activity"/>
    <property type="evidence" value="ECO:0007669"/>
    <property type="project" value="TreeGrafter"/>
</dbReference>
<dbReference type="Gene3D" id="3.40.50.300">
    <property type="entry name" value="P-loop containing nucleotide triphosphate hydrolases"/>
    <property type="match status" value="2"/>
</dbReference>
<evidence type="ECO:0000256" key="6">
    <source>
        <dbReference type="ARBA" id="ARBA00022840"/>
    </source>
</evidence>
<comment type="similarity">
    <text evidence="2">Belongs to the ABC transporter superfamily.</text>
</comment>